<name>A0A6A5XZ19_9PLEO</name>
<evidence type="ECO:0000256" key="1">
    <source>
        <dbReference type="ARBA" id="ARBA00022630"/>
    </source>
</evidence>
<keyword evidence="1" id="KW-0285">Flavoprotein</keyword>
<evidence type="ECO:0000313" key="6">
    <source>
        <dbReference type="Proteomes" id="UP000799778"/>
    </source>
</evidence>
<protein>
    <submittedName>
        <fullName evidence="5">Monooxygenase</fullName>
    </submittedName>
</protein>
<keyword evidence="6" id="KW-1185">Reference proteome</keyword>
<dbReference type="Gene3D" id="3.50.50.60">
    <property type="entry name" value="FAD/NAD(P)-binding domain"/>
    <property type="match status" value="1"/>
</dbReference>
<dbReference type="PRINTS" id="PR00420">
    <property type="entry name" value="RNGMNOXGNASE"/>
</dbReference>
<dbReference type="EMBL" id="ML978068">
    <property type="protein sequence ID" value="KAF2018067.1"/>
    <property type="molecule type" value="Genomic_DNA"/>
</dbReference>
<dbReference type="SUPFAM" id="SSF51905">
    <property type="entry name" value="FAD/NAD(P)-binding domain"/>
    <property type="match status" value="1"/>
</dbReference>
<organism evidence="5 6">
    <name type="scientific">Aaosphaeria arxii CBS 175.79</name>
    <dbReference type="NCBI Taxonomy" id="1450172"/>
    <lineage>
        <taxon>Eukaryota</taxon>
        <taxon>Fungi</taxon>
        <taxon>Dikarya</taxon>
        <taxon>Ascomycota</taxon>
        <taxon>Pezizomycotina</taxon>
        <taxon>Dothideomycetes</taxon>
        <taxon>Pleosporomycetidae</taxon>
        <taxon>Pleosporales</taxon>
        <taxon>Pleosporales incertae sedis</taxon>
        <taxon>Aaosphaeria</taxon>
    </lineage>
</organism>
<dbReference type="InterPro" id="IPR050631">
    <property type="entry name" value="PheA/TfdB_FAD_monoxygenase"/>
</dbReference>
<dbReference type="Gene3D" id="3.30.70.2450">
    <property type="match status" value="1"/>
</dbReference>
<dbReference type="PANTHER" id="PTHR43476:SF3">
    <property type="entry name" value="FAD-BINDING MONOOXYGENASE"/>
    <property type="match status" value="1"/>
</dbReference>
<dbReference type="InterPro" id="IPR036188">
    <property type="entry name" value="FAD/NAD-bd_sf"/>
</dbReference>
<dbReference type="InterPro" id="IPR002938">
    <property type="entry name" value="FAD-bd"/>
</dbReference>
<evidence type="ECO:0000313" key="5">
    <source>
        <dbReference type="EMBL" id="KAF2018067.1"/>
    </source>
</evidence>
<dbReference type="GO" id="GO:0008688">
    <property type="term" value="F:3-(3-hydroxyphenyl)propionate hydroxylase activity"/>
    <property type="evidence" value="ECO:0007669"/>
    <property type="project" value="TreeGrafter"/>
</dbReference>
<sequence>MPGLENHSFNGGAPHKPPPIIIAGGGCVGPFLAFLLSKSAIPNPVIVIEPHRPNRSDTKAMAHQPHVFPLFEAGGLMPDLAQLGSFSAGLCFRTSVANDSLIIAGVKFPSPEKSVLLLPQWKFQNLLMEKLEAAENTKVRLGQAVERFEQLEDHVAVTIVDGEGKEEVIQAAYLIGADGAKSHIRKMLGVDFVGETLPAQLVATDTRFPFHEHGFWDANFVIDPVDYGLIGRIDDEGLWRVSYGVPPGMTEDEIRAGVHEKLERLLPNAGKNAQGERMYEVVRVAPYKVQQRAVDTFWAKGARVGLCGDAAHLTNAYAGLGLASGIADAGALAQVLERILTGQATNPEVLLSAWGDARKDKFLKSVDKPSRMAYARVKSKVDTVEEIEALLTQDPLLSRMNQKQPMMPLSLITNCEELEGW</sequence>
<keyword evidence="5" id="KW-0503">Monooxygenase</keyword>
<proteinExistence type="predicted"/>
<gene>
    <name evidence="5" type="ORF">BU24DRAFT_408022</name>
</gene>
<dbReference type="Proteomes" id="UP000799778">
    <property type="component" value="Unassembled WGS sequence"/>
</dbReference>
<dbReference type="PANTHER" id="PTHR43476">
    <property type="entry name" value="3-(3-HYDROXY-PHENYL)PROPIONATE/3-HYDROXYCINNAMIC ACID HYDROXYLASE"/>
    <property type="match status" value="1"/>
</dbReference>
<dbReference type="AlphaFoldDB" id="A0A6A5XZ19"/>
<keyword evidence="2" id="KW-0274">FAD</keyword>
<feature type="domain" description="FAD-binding" evidence="4">
    <location>
        <begin position="20"/>
        <end position="346"/>
    </location>
</feature>
<dbReference type="GO" id="GO:0019622">
    <property type="term" value="P:3-(3-hydroxy)phenylpropionate catabolic process"/>
    <property type="evidence" value="ECO:0007669"/>
    <property type="project" value="TreeGrafter"/>
</dbReference>
<evidence type="ECO:0000256" key="3">
    <source>
        <dbReference type="ARBA" id="ARBA00023002"/>
    </source>
</evidence>
<keyword evidence="3" id="KW-0560">Oxidoreductase</keyword>
<evidence type="ECO:0000256" key="2">
    <source>
        <dbReference type="ARBA" id="ARBA00022827"/>
    </source>
</evidence>
<evidence type="ECO:0000259" key="4">
    <source>
        <dbReference type="Pfam" id="PF01494"/>
    </source>
</evidence>
<dbReference type="GO" id="GO:0071949">
    <property type="term" value="F:FAD binding"/>
    <property type="evidence" value="ECO:0007669"/>
    <property type="project" value="InterPro"/>
</dbReference>
<dbReference type="OrthoDB" id="10016252at2759"/>
<dbReference type="GeneID" id="54283233"/>
<reference evidence="5" key="1">
    <citation type="journal article" date="2020" name="Stud. Mycol.">
        <title>101 Dothideomycetes genomes: a test case for predicting lifestyles and emergence of pathogens.</title>
        <authorList>
            <person name="Haridas S."/>
            <person name="Albert R."/>
            <person name="Binder M."/>
            <person name="Bloem J."/>
            <person name="Labutti K."/>
            <person name="Salamov A."/>
            <person name="Andreopoulos B."/>
            <person name="Baker S."/>
            <person name="Barry K."/>
            <person name="Bills G."/>
            <person name="Bluhm B."/>
            <person name="Cannon C."/>
            <person name="Castanera R."/>
            <person name="Culley D."/>
            <person name="Daum C."/>
            <person name="Ezra D."/>
            <person name="Gonzalez J."/>
            <person name="Henrissat B."/>
            <person name="Kuo A."/>
            <person name="Liang C."/>
            <person name="Lipzen A."/>
            <person name="Lutzoni F."/>
            <person name="Magnuson J."/>
            <person name="Mondo S."/>
            <person name="Nolan M."/>
            <person name="Ohm R."/>
            <person name="Pangilinan J."/>
            <person name="Park H.-J."/>
            <person name="Ramirez L."/>
            <person name="Alfaro M."/>
            <person name="Sun H."/>
            <person name="Tritt A."/>
            <person name="Yoshinaga Y."/>
            <person name="Zwiers L.-H."/>
            <person name="Turgeon B."/>
            <person name="Goodwin S."/>
            <person name="Spatafora J."/>
            <person name="Crous P."/>
            <person name="Grigoriev I."/>
        </authorList>
    </citation>
    <scope>NUCLEOTIDE SEQUENCE</scope>
    <source>
        <strain evidence="5">CBS 175.79</strain>
    </source>
</reference>
<accession>A0A6A5XZ19</accession>
<dbReference type="RefSeq" id="XP_033386406.1">
    <property type="nucleotide sequence ID" value="XM_033525836.1"/>
</dbReference>
<dbReference type="Pfam" id="PF01494">
    <property type="entry name" value="FAD_binding_3"/>
    <property type="match status" value="1"/>
</dbReference>